<evidence type="ECO:0000313" key="8">
    <source>
        <dbReference type="EMBL" id="KHF24413.1"/>
    </source>
</evidence>
<dbReference type="eggNOG" id="COG0247">
    <property type="taxonomic scope" value="Bacteria"/>
</dbReference>
<dbReference type="Pfam" id="PF13183">
    <property type="entry name" value="Fer4_8"/>
    <property type="match status" value="1"/>
</dbReference>
<organism evidence="8 10">
    <name type="scientific">Solemya velum gill symbiont</name>
    <dbReference type="NCBI Taxonomy" id="2340"/>
    <lineage>
        <taxon>Bacteria</taxon>
        <taxon>Pseudomonadati</taxon>
        <taxon>Pseudomonadota</taxon>
        <taxon>Gammaproteobacteria</taxon>
        <taxon>sulfur-oxidizing symbionts</taxon>
    </lineage>
</organism>
<dbReference type="PROSITE" id="PS00198">
    <property type="entry name" value="4FE4S_FER_1"/>
    <property type="match status" value="2"/>
</dbReference>
<dbReference type="InterPro" id="IPR004017">
    <property type="entry name" value="Cys_rich_dom"/>
</dbReference>
<comment type="catalytic activity">
    <reaction evidence="6">
        <text>(R)-lactate + A = pyruvate + AH2</text>
        <dbReference type="Rhea" id="RHEA:15089"/>
        <dbReference type="ChEBI" id="CHEBI:13193"/>
        <dbReference type="ChEBI" id="CHEBI:15361"/>
        <dbReference type="ChEBI" id="CHEBI:16004"/>
        <dbReference type="ChEBI" id="CHEBI:17499"/>
    </reaction>
</comment>
<keyword evidence="2 6" id="KW-0479">Metal-binding</keyword>
<proteinExistence type="predicted"/>
<dbReference type="STRING" id="2340.JV46_25120"/>
<keyword evidence="3" id="KW-0677">Repeat</keyword>
<evidence type="ECO:0000313" key="9">
    <source>
        <dbReference type="EMBL" id="OOY34906.1"/>
    </source>
</evidence>
<gene>
    <name evidence="9" type="ORF">BOV88_07225</name>
    <name evidence="8" type="ORF">JV46_25120</name>
</gene>
<dbReference type="AlphaFoldDB" id="A0A0B0H2J4"/>
<keyword evidence="5 6" id="KW-0411">Iron-sulfur</keyword>
<dbReference type="GeneID" id="86991674"/>
<accession>A0A0B0H2J4</accession>
<dbReference type="InterPro" id="IPR017900">
    <property type="entry name" value="4Fe4S_Fe_S_CS"/>
</dbReference>
<reference evidence="9 11" key="2">
    <citation type="submission" date="2016-11" db="EMBL/GenBank/DDBJ databases">
        <title>Mixed transmission modes and dynamic genome evolution in an obligate animal-bacterial symbiosis.</title>
        <authorList>
            <person name="Russell S.L."/>
            <person name="Corbett-Detig R.B."/>
            <person name="Cavanaugh C.M."/>
        </authorList>
    </citation>
    <scope>NUCLEOTIDE SEQUENCE [LARGE SCALE GENOMIC DNA]</scope>
    <source>
        <strain evidence="9">MA-KB16</strain>
    </source>
</reference>
<name>A0A0B0H2J4_SOVGS</name>
<dbReference type="Proteomes" id="UP000030856">
    <property type="component" value="Unassembled WGS sequence"/>
</dbReference>
<evidence type="ECO:0000256" key="2">
    <source>
        <dbReference type="ARBA" id="ARBA00022723"/>
    </source>
</evidence>
<dbReference type="SUPFAM" id="SSF46548">
    <property type="entry name" value="alpha-helical ferredoxin"/>
    <property type="match status" value="1"/>
</dbReference>
<dbReference type="NCBIfam" id="NF008434">
    <property type="entry name" value="PRK11274.1"/>
    <property type="match status" value="1"/>
</dbReference>
<keyword evidence="10" id="KW-1185">Reference proteome</keyword>
<dbReference type="EC" id="1.1.99.14" evidence="6"/>
<dbReference type="InterPro" id="IPR009051">
    <property type="entry name" value="Helical_ferredxn"/>
</dbReference>
<comment type="cofactor">
    <cofactor evidence="6">
        <name>[4Fe-4S] cluster</name>
        <dbReference type="ChEBI" id="CHEBI:49883"/>
    </cofactor>
    <text evidence="6">Binds 2 [4Fe-4S] clusters.</text>
</comment>
<protein>
    <recommendedName>
        <fullName evidence="6">Glycolate oxidase iron-sulfur subunit</fullName>
        <ecNumber evidence="6">1.1.99.14</ecNumber>
    </recommendedName>
</protein>
<dbReference type="OrthoDB" id="9765258at2"/>
<dbReference type="EMBL" id="JRAA01000003">
    <property type="protein sequence ID" value="KHF24413.1"/>
    <property type="molecule type" value="Genomic_DNA"/>
</dbReference>
<evidence type="ECO:0000256" key="4">
    <source>
        <dbReference type="ARBA" id="ARBA00023004"/>
    </source>
</evidence>
<dbReference type="RefSeq" id="WP_043118560.1">
    <property type="nucleotide sequence ID" value="NZ_JRAA01000003.1"/>
</dbReference>
<comment type="function">
    <text evidence="6">Component of a complex that catalyzes the oxidation of glycolate to glyoxylate.</text>
</comment>
<comment type="catalytic activity">
    <reaction evidence="6">
        <text>glycolate + A = glyoxylate + AH2</text>
        <dbReference type="Rhea" id="RHEA:21264"/>
        <dbReference type="ChEBI" id="CHEBI:13193"/>
        <dbReference type="ChEBI" id="CHEBI:17499"/>
        <dbReference type="ChEBI" id="CHEBI:29805"/>
        <dbReference type="ChEBI" id="CHEBI:36655"/>
        <dbReference type="EC" id="1.1.99.14"/>
    </reaction>
</comment>
<keyword evidence="1 6" id="KW-0004">4Fe-4S</keyword>
<dbReference type="Proteomes" id="UP000190962">
    <property type="component" value="Unassembled WGS sequence"/>
</dbReference>
<evidence type="ECO:0000313" key="11">
    <source>
        <dbReference type="Proteomes" id="UP000190962"/>
    </source>
</evidence>
<evidence type="ECO:0000259" key="7">
    <source>
        <dbReference type="PROSITE" id="PS51379"/>
    </source>
</evidence>
<sequence>MQTEISEIYLGTKDGEEAGRILRTCVHCGFCTATCPTYQLLGDELDGPRGRIYQIKQILEGAQATGTVRMHLDRCLTCRSCESTCPSGVDYARLLDIGRNLVEDTRSAPDKLVRKLMLNVLPYPARFAPAAKLGTFFSFMLPQKLSGKLPKSTKSTMSWPTSSHQRKVAVLSGCVQPTLAPDIDTSLAVVLERAGIETVPIRNSCCGALPAHLTDEARAEKMAIETIDLVWPLVEDGIEAIISTASGCGVTLKEYDWLLRHNDAYSEKAKRVSELASDPVEVIEKSLDSFEGQPGKGQTVVYHPPCTQQHGMKIKGNVEKVLTTLGYELLPFNDAHLCCGSAGTYSLFQPTISSELRERKLEQLQQPGASAIATANIGCMTHLGEKSDLPVIHWLSLVADSLNSRPNS</sequence>
<dbReference type="Pfam" id="PF02754">
    <property type="entry name" value="CCG"/>
    <property type="match status" value="2"/>
</dbReference>
<dbReference type="EMBL" id="MPNX01000009">
    <property type="protein sequence ID" value="OOY34906.1"/>
    <property type="molecule type" value="Genomic_DNA"/>
</dbReference>
<dbReference type="GO" id="GO:0051539">
    <property type="term" value="F:4 iron, 4 sulfur cluster binding"/>
    <property type="evidence" value="ECO:0007669"/>
    <property type="project" value="UniProtKB-UniRule"/>
</dbReference>
<keyword evidence="6" id="KW-0813">Transport</keyword>
<keyword evidence="6" id="KW-0249">Electron transport</keyword>
<dbReference type="PATRIC" id="fig|2340.3.peg.2478"/>
<feature type="domain" description="4Fe-4S ferredoxin-type" evidence="7">
    <location>
        <begin position="16"/>
        <end position="47"/>
    </location>
</feature>
<feature type="domain" description="4Fe-4S ferredoxin-type" evidence="7">
    <location>
        <begin position="66"/>
        <end position="89"/>
    </location>
</feature>
<reference evidence="8 10" key="1">
    <citation type="journal article" date="2014" name="BMC Genomics">
        <title>The genome of the intracellular bacterium of the coastal bivalve, Solemya velum: a blueprint for thriving in and out of symbiosis.</title>
        <authorList>
            <person name="Dmytrenko O."/>
            <person name="Russell S.L."/>
            <person name="Loo W.T."/>
            <person name="Fontanez K.M."/>
            <person name="Liao L."/>
            <person name="Roeselers G."/>
            <person name="Sharma R."/>
            <person name="Stewart F.J."/>
            <person name="Newton I.L."/>
            <person name="Woyke T."/>
            <person name="Wu D."/>
            <person name="Lang J.M."/>
            <person name="Eisen J.A."/>
            <person name="Cavanaugh C.M."/>
        </authorList>
    </citation>
    <scope>NUCLEOTIDE SEQUENCE [LARGE SCALE GENOMIC DNA]</scope>
    <source>
        <strain evidence="8 10">WH</strain>
    </source>
</reference>
<dbReference type="GO" id="GO:0046872">
    <property type="term" value="F:metal ion binding"/>
    <property type="evidence" value="ECO:0007669"/>
    <property type="project" value="UniProtKB-UniRule"/>
</dbReference>
<dbReference type="GO" id="GO:0019154">
    <property type="term" value="F:glycolate dehydrogenase activity"/>
    <property type="evidence" value="ECO:0007669"/>
    <property type="project" value="UniProtKB-EC"/>
</dbReference>
<dbReference type="PIRSF" id="PIRSF000139">
    <property type="entry name" value="Glc_ox_4Fe-4S"/>
    <property type="match status" value="1"/>
</dbReference>
<dbReference type="PROSITE" id="PS51379">
    <property type="entry name" value="4FE4S_FER_2"/>
    <property type="match status" value="2"/>
</dbReference>
<dbReference type="Gene3D" id="1.10.1060.10">
    <property type="entry name" value="Alpha-helical ferredoxin"/>
    <property type="match status" value="1"/>
</dbReference>
<dbReference type="InterPro" id="IPR012257">
    <property type="entry name" value="Glc_ox_4Fe-4S"/>
</dbReference>
<dbReference type="PANTHER" id="PTHR32479">
    <property type="entry name" value="GLYCOLATE OXIDASE IRON-SULFUR SUBUNIT"/>
    <property type="match status" value="1"/>
</dbReference>
<evidence type="ECO:0000256" key="1">
    <source>
        <dbReference type="ARBA" id="ARBA00022485"/>
    </source>
</evidence>
<dbReference type="PANTHER" id="PTHR32479:SF17">
    <property type="entry name" value="GLYCOLATE OXIDASE IRON-SULFUR SUBUNIT"/>
    <property type="match status" value="1"/>
</dbReference>
<evidence type="ECO:0000256" key="5">
    <source>
        <dbReference type="ARBA" id="ARBA00023014"/>
    </source>
</evidence>
<evidence type="ECO:0000256" key="3">
    <source>
        <dbReference type="ARBA" id="ARBA00022737"/>
    </source>
</evidence>
<comment type="caution">
    <text evidence="8">The sequence shown here is derived from an EMBL/GenBank/DDBJ whole genome shotgun (WGS) entry which is preliminary data.</text>
</comment>
<evidence type="ECO:0000313" key="10">
    <source>
        <dbReference type="Proteomes" id="UP000030856"/>
    </source>
</evidence>
<keyword evidence="4 6" id="KW-0408">Iron</keyword>
<dbReference type="InterPro" id="IPR017896">
    <property type="entry name" value="4Fe4S_Fe-S-bd"/>
</dbReference>
<evidence type="ECO:0000256" key="6">
    <source>
        <dbReference type="PIRNR" id="PIRNR000139"/>
    </source>
</evidence>